<keyword evidence="6" id="KW-0963">Cytoplasm</keyword>
<evidence type="ECO:0000256" key="4">
    <source>
        <dbReference type="ARBA" id="ARBA00007573"/>
    </source>
</evidence>
<protein>
    <recommendedName>
        <fullName evidence="5">Elongator complex protein 4</fullName>
    </recommendedName>
</protein>
<keyword evidence="11" id="KW-1185">Reference proteome</keyword>
<name>A0A1D2VD85_9ASCO</name>
<dbReference type="Proteomes" id="UP000095038">
    <property type="component" value="Unassembled WGS sequence"/>
</dbReference>
<sequence length="400" mass="45166">MLQHPPIKKLSSIQRKTVPSRSFSGLPSQSIPQLNQQLQSHSQSHSQSSTTYPFVKPSLINSLPTVSTGSSSIDKLLQHGGLPIGSSLLIEEKKNSDYNSVLIKFFISQSIIQNQSFKNSNHLILINHDTSYLNNLPNLYISSDDKKKKKILNFKNLEKKNLIGNQNDISIIHNNSNNNDMKIAWRYSKITPQSSPSQIANSIDNIYCSKFDIRSSLSPDPSNFSFLSIDQRDTSIFIKNLFTLISDLISKNTNIIIKLILPNLLNPSLYHPILFQSYKILPILISLKDLLKKFPKNLILVSSISSDLLPRNSGLLSIIKSHVFDTIFQLVPFDQSLIKLLQKNYPKSSLNLVPHGFFNILKVSYLSDVKALNVTNTNQLTFKNTKHGFQIDTLENHQVI</sequence>
<feature type="region of interest" description="Disordered" evidence="9">
    <location>
        <begin position="19"/>
        <end position="51"/>
    </location>
</feature>
<dbReference type="STRING" id="1344418.A0A1D2VD85"/>
<accession>A0A1D2VD85</accession>
<dbReference type="GO" id="GO:0008023">
    <property type="term" value="C:transcription elongation factor complex"/>
    <property type="evidence" value="ECO:0007669"/>
    <property type="project" value="TreeGrafter"/>
</dbReference>
<evidence type="ECO:0000313" key="11">
    <source>
        <dbReference type="Proteomes" id="UP000095038"/>
    </source>
</evidence>
<organism evidence="10 11">
    <name type="scientific">Ascoidea rubescens DSM 1968</name>
    <dbReference type="NCBI Taxonomy" id="1344418"/>
    <lineage>
        <taxon>Eukaryota</taxon>
        <taxon>Fungi</taxon>
        <taxon>Dikarya</taxon>
        <taxon>Ascomycota</taxon>
        <taxon>Saccharomycotina</taxon>
        <taxon>Saccharomycetes</taxon>
        <taxon>Ascoideaceae</taxon>
        <taxon>Ascoidea</taxon>
    </lineage>
</organism>
<reference evidence="11" key="1">
    <citation type="submission" date="2016-05" db="EMBL/GenBank/DDBJ databases">
        <title>Comparative genomics of biotechnologically important yeasts.</title>
        <authorList>
            <consortium name="DOE Joint Genome Institute"/>
            <person name="Riley R."/>
            <person name="Haridas S."/>
            <person name="Wolfe K.H."/>
            <person name="Lopes M.R."/>
            <person name="Hittinger C.T."/>
            <person name="Goker M."/>
            <person name="Salamov A."/>
            <person name="Wisecaver J."/>
            <person name="Long T.M."/>
            <person name="Aerts A.L."/>
            <person name="Barry K."/>
            <person name="Choi C."/>
            <person name="Clum A."/>
            <person name="Coughlan A.Y."/>
            <person name="Deshpande S."/>
            <person name="Douglass A.P."/>
            <person name="Hanson S.J."/>
            <person name="Klenk H.-P."/>
            <person name="Labutti K."/>
            <person name="Lapidus A."/>
            <person name="Lindquist E."/>
            <person name="Lipzen A."/>
            <person name="Meier-Kolthoff J.P."/>
            <person name="Ohm R.A."/>
            <person name="Otillar R.P."/>
            <person name="Pangilinan J."/>
            <person name="Peng Y."/>
            <person name="Rokas A."/>
            <person name="Rosa C.A."/>
            <person name="Scheuner C."/>
            <person name="Sibirny A.A."/>
            <person name="Slot J.C."/>
            <person name="Stielow J.B."/>
            <person name="Sun H."/>
            <person name="Kurtzman C.P."/>
            <person name="Blackwell M."/>
            <person name="Grigoriev I.V."/>
            <person name="Jeffries T.W."/>
        </authorList>
    </citation>
    <scope>NUCLEOTIDE SEQUENCE [LARGE SCALE GENOMIC DNA]</scope>
    <source>
        <strain evidence="11">DSM 1968</strain>
    </source>
</reference>
<dbReference type="FunCoup" id="A0A1D2VD85">
    <property type="interactions" value="825"/>
</dbReference>
<dbReference type="PANTHER" id="PTHR12896:SF1">
    <property type="entry name" value="ELONGATOR COMPLEX PROTEIN 4"/>
    <property type="match status" value="1"/>
</dbReference>
<proteinExistence type="inferred from homology"/>
<dbReference type="Gene3D" id="3.40.50.300">
    <property type="entry name" value="P-loop containing nucleotide triphosphate hydrolases"/>
    <property type="match status" value="1"/>
</dbReference>
<feature type="compositionally biased region" description="Polar residues" evidence="9">
    <location>
        <begin position="19"/>
        <end position="32"/>
    </location>
</feature>
<gene>
    <name evidence="10" type="ORF">ASCRUDRAFT_37159</name>
</gene>
<keyword evidence="8" id="KW-0539">Nucleus</keyword>
<dbReference type="AlphaFoldDB" id="A0A1D2VD85"/>
<dbReference type="Pfam" id="PF05625">
    <property type="entry name" value="PAXNEB"/>
    <property type="match status" value="1"/>
</dbReference>
<dbReference type="InParanoid" id="A0A1D2VD85"/>
<comment type="pathway">
    <text evidence="3">tRNA modification; 5-methoxycarbonylmethyl-2-thiouridine-tRNA biosynthesis.</text>
</comment>
<dbReference type="GO" id="GO:0033588">
    <property type="term" value="C:elongator holoenzyme complex"/>
    <property type="evidence" value="ECO:0007669"/>
    <property type="project" value="InterPro"/>
</dbReference>
<evidence type="ECO:0000256" key="9">
    <source>
        <dbReference type="SAM" id="MobiDB-lite"/>
    </source>
</evidence>
<evidence type="ECO:0000256" key="2">
    <source>
        <dbReference type="ARBA" id="ARBA00004496"/>
    </source>
</evidence>
<keyword evidence="7" id="KW-0819">tRNA processing</keyword>
<dbReference type="RefSeq" id="XP_020045849.1">
    <property type="nucleotide sequence ID" value="XM_020190746.1"/>
</dbReference>
<evidence type="ECO:0000256" key="3">
    <source>
        <dbReference type="ARBA" id="ARBA00005043"/>
    </source>
</evidence>
<dbReference type="UniPathway" id="UPA00988"/>
<evidence type="ECO:0000313" key="10">
    <source>
        <dbReference type="EMBL" id="ODV59542.1"/>
    </source>
</evidence>
<dbReference type="InterPro" id="IPR008728">
    <property type="entry name" value="Elongator_complex_protein_4"/>
</dbReference>
<dbReference type="GO" id="GO:0002098">
    <property type="term" value="P:tRNA wobble uridine modification"/>
    <property type="evidence" value="ECO:0007669"/>
    <property type="project" value="InterPro"/>
</dbReference>
<evidence type="ECO:0000256" key="8">
    <source>
        <dbReference type="ARBA" id="ARBA00023242"/>
    </source>
</evidence>
<evidence type="ECO:0000256" key="1">
    <source>
        <dbReference type="ARBA" id="ARBA00004123"/>
    </source>
</evidence>
<evidence type="ECO:0000256" key="6">
    <source>
        <dbReference type="ARBA" id="ARBA00022490"/>
    </source>
</evidence>
<evidence type="ECO:0000256" key="5">
    <source>
        <dbReference type="ARBA" id="ARBA00020265"/>
    </source>
</evidence>
<dbReference type="InterPro" id="IPR027417">
    <property type="entry name" value="P-loop_NTPase"/>
</dbReference>
<dbReference type="GeneID" id="30964382"/>
<evidence type="ECO:0000256" key="7">
    <source>
        <dbReference type="ARBA" id="ARBA00022694"/>
    </source>
</evidence>
<dbReference type="EMBL" id="KV454485">
    <property type="protein sequence ID" value="ODV59542.1"/>
    <property type="molecule type" value="Genomic_DNA"/>
</dbReference>
<dbReference type="PANTHER" id="PTHR12896">
    <property type="entry name" value="PAX6 NEIGHBOR PROTEIN PAXNEB"/>
    <property type="match status" value="1"/>
</dbReference>
<dbReference type="OrthoDB" id="289162at2759"/>
<comment type="similarity">
    <text evidence="4">Belongs to the ELP4 family.</text>
</comment>
<comment type="subcellular location">
    <subcellularLocation>
        <location evidence="2">Cytoplasm</location>
    </subcellularLocation>
    <subcellularLocation>
        <location evidence="1">Nucleus</location>
    </subcellularLocation>
</comment>
<dbReference type="GO" id="GO:0005737">
    <property type="term" value="C:cytoplasm"/>
    <property type="evidence" value="ECO:0007669"/>
    <property type="project" value="UniProtKB-SubCell"/>
</dbReference>
<feature type="compositionally biased region" description="Low complexity" evidence="9">
    <location>
        <begin position="33"/>
        <end position="49"/>
    </location>
</feature>